<dbReference type="InterPro" id="IPR017508">
    <property type="entry name" value="HipA_N1"/>
</dbReference>
<dbReference type="NCBIfam" id="TIGR03071">
    <property type="entry name" value="couple_hipA"/>
    <property type="match status" value="1"/>
</dbReference>
<comment type="caution">
    <text evidence="6">The sequence shown here is derived from an EMBL/GenBank/DDBJ whole genome shotgun (WGS) entry which is preliminary data.</text>
</comment>
<evidence type="ECO:0000259" key="4">
    <source>
        <dbReference type="Pfam" id="PF07804"/>
    </source>
</evidence>
<evidence type="ECO:0000256" key="2">
    <source>
        <dbReference type="ARBA" id="ARBA00022679"/>
    </source>
</evidence>
<comment type="similarity">
    <text evidence="1">Belongs to the HipA Ser/Thr kinase family.</text>
</comment>
<dbReference type="AlphaFoldDB" id="A0A0R3KS99"/>
<gene>
    <name evidence="6" type="ORF">CP49_18665</name>
</gene>
<reference evidence="6 7" key="1">
    <citation type="submission" date="2014-03" db="EMBL/GenBank/DDBJ databases">
        <title>Bradyrhizobium valentinum sp. nov., isolated from effective nodules of Lupinus mariae-josephae, a lupine endemic of basic-lime soils in Eastern Spain.</title>
        <authorList>
            <person name="Duran D."/>
            <person name="Rey L."/>
            <person name="Navarro A."/>
            <person name="Busquets A."/>
            <person name="Imperial J."/>
            <person name="Ruiz-Argueso T."/>
        </authorList>
    </citation>
    <scope>NUCLEOTIDE SEQUENCE [LARGE SCALE GENOMIC DNA]</scope>
    <source>
        <strain evidence="6 7">LmjM3</strain>
    </source>
</reference>
<evidence type="ECO:0000313" key="6">
    <source>
        <dbReference type="EMBL" id="KRR04727.1"/>
    </source>
</evidence>
<dbReference type="GO" id="GO:0004674">
    <property type="term" value="F:protein serine/threonine kinase activity"/>
    <property type="evidence" value="ECO:0007669"/>
    <property type="project" value="TreeGrafter"/>
</dbReference>
<keyword evidence="3" id="KW-0418">Kinase</keyword>
<dbReference type="Proteomes" id="UP000051913">
    <property type="component" value="Unassembled WGS sequence"/>
</dbReference>
<dbReference type="PANTHER" id="PTHR37419:SF1">
    <property type="entry name" value="SERINE_THREONINE-PROTEIN KINASE TOXIN HIPA"/>
    <property type="match status" value="1"/>
</dbReference>
<accession>A0A0R3KS99</accession>
<dbReference type="GO" id="GO:0005829">
    <property type="term" value="C:cytosol"/>
    <property type="evidence" value="ECO:0007669"/>
    <property type="project" value="TreeGrafter"/>
</dbReference>
<proteinExistence type="inferred from homology"/>
<dbReference type="Pfam" id="PF13657">
    <property type="entry name" value="Couple_hipA"/>
    <property type="match status" value="1"/>
</dbReference>
<dbReference type="InterPro" id="IPR052028">
    <property type="entry name" value="HipA_Ser/Thr_kinase"/>
</dbReference>
<dbReference type="OrthoDB" id="9805913at2"/>
<dbReference type="InterPro" id="IPR012893">
    <property type="entry name" value="HipA-like_C"/>
</dbReference>
<keyword evidence="7" id="KW-1185">Reference proteome</keyword>
<feature type="domain" description="HipA N-terminal subdomain 1" evidence="5">
    <location>
        <begin position="10"/>
        <end position="109"/>
    </location>
</feature>
<feature type="domain" description="HipA-like C-terminal" evidence="4">
    <location>
        <begin position="160"/>
        <end position="407"/>
    </location>
</feature>
<name>A0A0R3KS99_9BRAD</name>
<dbReference type="EMBL" id="LLXX01000122">
    <property type="protein sequence ID" value="KRR04727.1"/>
    <property type="molecule type" value="Genomic_DNA"/>
</dbReference>
<dbReference type="Pfam" id="PF07804">
    <property type="entry name" value="HipA_C"/>
    <property type="match status" value="1"/>
</dbReference>
<evidence type="ECO:0000256" key="3">
    <source>
        <dbReference type="ARBA" id="ARBA00022777"/>
    </source>
</evidence>
<dbReference type="STRING" id="1518501.CQ10_31015"/>
<evidence type="ECO:0000259" key="5">
    <source>
        <dbReference type="Pfam" id="PF13657"/>
    </source>
</evidence>
<evidence type="ECO:0000313" key="7">
    <source>
        <dbReference type="Proteomes" id="UP000051913"/>
    </source>
</evidence>
<organism evidence="6 7">
    <name type="scientific">Bradyrhizobium valentinum</name>
    <dbReference type="NCBI Taxonomy" id="1518501"/>
    <lineage>
        <taxon>Bacteria</taxon>
        <taxon>Pseudomonadati</taxon>
        <taxon>Pseudomonadota</taxon>
        <taxon>Alphaproteobacteria</taxon>
        <taxon>Hyphomicrobiales</taxon>
        <taxon>Nitrobacteraceae</taxon>
        <taxon>Bradyrhizobium</taxon>
    </lineage>
</organism>
<keyword evidence="2" id="KW-0808">Transferase</keyword>
<dbReference type="CDD" id="cd17808">
    <property type="entry name" value="HipA_Ec_like"/>
    <property type="match status" value="1"/>
</dbReference>
<dbReference type="RefSeq" id="WP_057852072.1">
    <property type="nucleotide sequence ID" value="NZ_LLXX01000122.1"/>
</dbReference>
<evidence type="ECO:0000256" key="1">
    <source>
        <dbReference type="ARBA" id="ARBA00010164"/>
    </source>
</evidence>
<sequence>MPRRRRHEPLRVLLNNRLVGLMSKAATGAIEFRYEADWLGWEHALPVSLSLPLREDAFRGEAITAVFDNLLPDSDALRRRVAQRVGAAGTDAYSLLAAIGRDCVGALQFVADDDDHHDDDHHGDGRTIAGDAVDDEAIEKLLNGLAQTPLGLTRDDHFRISVAGAREKTALLRHGGKWLKPHGTTPTTHIFKTQIGELPNGIDLSNSVENEYYCLRLAAASGLPVNHAEIATFGKTTALVIERFDRRWTKDGRLLRLPQEDCCQALSVPPTHKYQSDGGPGMVKLLDLLKGSDTPADDQAMLLRAQIFFWLIGATDGHAKNFSIFITSGGRYHLTPLYDVLTAQPSLDTGQIQRKQMKLAMSVGTNNHYRIAEVDGRHFLQTGEAAGVPKKLVQESIERVALTAEAALGKIESELPEGFPEAIHNSVKTAAMQRLSSLKVH</sequence>
<protein>
    <submittedName>
        <fullName evidence="6">Toxin HipA</fullName>
    </submittedName>
</protein>
<dbReference type="PANTHER" id="PTHR37419">
    <property type="entry name" value="SERINE/THREONINE-PROTEIN KINASE TOXIN HIPA"/>
    <property type="match status" value="1"/>
</dbReference>